<dbReference type="Proteomes" id="UP000283295">
    <property type="component" value="Unassembled WGS sequence"/>
</dbReference>
<dbReference type="AlphaFoldDB" id="A0A3R5ZM80"/>
<dbReference type="OrthoDB" id="2084499at2"/>
<evidence type="ECO:0008006" key="4">
    <source>
        <dbReference type="Google" id="ProtNLM"/>
    </source>
</evidence>
<comment type="caution">
    <text evidence="2">The sequence shown here is derived from an EMBL/GenBank/DDBJ whole genome shotgun (WGS) entry which is preliminary data.</text>
</comment>
<reference evidence="2 3" key="1">
    <citation type="submission" date="2018-08" db="EMBL/GenBank/DDBJ databases">
        <title>A genome reference for cultivated species of the human gut microbiota.</title>
        <authorList>
            <person name="Zou Y."/>
            <person name="Xue W."/>
            <person name="Luo G."/>
        </authorList>
    </citation>
    <scope>NUCLEOTIDE SEQUENCE [LARGE SCALE GENOMIC DNA]</scope>
    <source>
        <strain evidence="2 3">AF22-21</strain>
    </source>
</reference>
<name>A0A3R5ZM80_9FIRM</name>
<evidence type="ECO:0000313" key="3">
    <source>
        <dbReference type="Proteomes" id="UP000283295"/>
    </source>
</evidence>
<dbReference type="InterPro" id="IPR048135">
    <property type="entry name" value="VapD-like"/>
</dbReference>
<dbReference type="Gene3D" id="3.30.70.240">
    <property type="match status" value="1"/>
</dbReference>
<accession>A0A3R5ZM80</accession>
<sequence length="169" mass="19487">MAKQMRKAINFDLDTKKLKDAYCVTNRPLEYLKAYGEIKDFMKSKGFLHRQWSGYVSNEPLSKAQVDYLVQSMTRTFPWFAQCVEKFDVTNIGEQYDMMKKIKTFDAAARTARAEEQGLPQQNQSQQGQSQQQQKNLMQEAQKSIASSKASQKQSKAKKPKKSSFEYGD</sequence>
<feature type="region of interest" description="Disordered" evidence="1">
    <location>
        <begin position="111"/>
        <end position="169"/>
    </location>
</feature>
<protein>
    <recommendedName>
        <fullName evidence="4">VapD</fullName>
    </recommendedName>
</protein>
<proteinExistence type="predicted"/>
<organism evidence="2 3">
    <name type="scientific">Coprococcus eutactus</name>
    <dbReference type="NCBI Taxonomy" id="33043"/>
    <lineage>
        <taxon>Bacteria</taxon>
        <taxon>Bacillati</taxon>
        <taxon>Bacillota</taxon>
        <taxon>Clostridia</taxon>
        <taxon>Lachnospirales</taxon>
        <taxon>Lachnospiraceae</taxon>
        <taxon>Coprococcus</taxon>
    </lineage>
</organism>
<gene>
    <name evidence="2" type="ORF">DWX94_04240</name>
</gene>
<evidence type="ECO:0000256" key="1">
    <source>
        <dbReference type="SAM" id="MobiDB-lite"/>
    </source>
</evidence>
<evidence type="ECO:0000313" key="2">
    <source>
        <dbReference type="EMBL" id="RGS43534.1"/>
    </source>
</evidence>
<dbReference type="NCBIfam" id="NF041506">
    <property type="entry name" value="VapD"/>
    <property type="match status" value="1"/>
</dbReference>
<dbReference type="EMBL" id="QRVK01000006">
    <property type="protein sequence ID" value="RGS43534.1"/>
    <property type="molecule type" value="Genomic_DNA"/>
</dbReference>
<feature type="compositionally biased region" description="Low complexity" evidence="1">
    <location>
        <begin position="117"/>
        <end position="154"/>
    </location>
</feature>